<dbReference type="Gene3D" id="1.20.5.510">
    <property type="entry name" value="Single helix bin"/>
    <property type="match status" value="1"/>
</dbReference>
<keyword evidence="10" id="KW-0001">2Fe-2S</keyword>
<evidence type="ECO:0000256" key="14">
    <source>
        <dbReference type="ARBA" id="ARBA00022989"/>
    </source>
</evidence>
<evidence type="ECO:0000256" key="17">
    <source>
        <dbReference type="ARBA" id="ARBA00023136"/>
    </source>
</evidence>
<comment type="catalytic activity">
    <reaction evidence="19 20">
        <text>a quinol + 2 Fe(III)-[cytochrome c](out) = a quinone + 2 Fe(II)-[cytochrome c](out) + 2 H(+)(out)</text>
        <dbReference type="Rhea" id="RHEA:11484"/>
        <dbReference type="Rhea" id="RHEA-COMP:10350"/>
        <dbReference type="Rhea" id="RHEA-COMP:14399"/>
        <dbReference type="ChEBI" id="CHEBI:15378"/>
        <dbReference type="ChEBI" id="CHEBI:24646"/>
        <dbReference type="ChEBI" id="CHEBI:29033"/>
        <dbReference type="ChEBI" id="CHEBI:29034"/>
        <dbReference type="ChEBI" id="CHEBI:132124"/>
        <dbReference type="EC" id="7.1.1.8"/>
    </reaction>
</comment>
<dbReference type="GO" id="GO:0046872">
    <property type="term" value="F:metal ion binding"/>
    <property type="evidence" value="ECO:0007669"/>
    <property type="project" value="UniProtKB-KW"/>
</dbReference>
<evidence type="ECO:0000256" key="15">
    <source>
        <dbReference type="ARBA" id="ARBA00023004"/>
    </source>
</evidence>
<evidence type="ECO:0000256" key="5">
    <source>
        <dbReference type="ARBA" id="ARBA00012951"/>
    </source>
</evidence>
<keyword evidence="12" id="KW-1278">Translocase</keyword>
<dbReference type="CDD" id="cd03470">
    <property type="entry name" value="Rieske_cytochrome_bc1"/>
    <property type="match status" value="1"/>
</dbReference>
<gene>
    <name evidence="23" type="ORF">EDD55_10975</name>
</gene>
<evidence type="ECO:0000256" key="10">
    <source>
        <dbReference type="ARBA" id="ARBA00022714"/>
    </source>
</evidence>
<feature type="transmembrane region" description="Helical" evidence="20">
    <location>
        <begin position="22"/>
        <end position="43"/>
    </location>
</feature>
<comment type="function">
    <text evidence="1">Component of the ubiquinol-cytochrome c reductase complex (complex III or cytochrome b-c1 complex), which is a respiratory chain that generates an electrochemical potential coupled to ATP synthesis.</text>
</comment>
<dbReference type="InterPro" id="IPR036922">
    <property type="entry name" value="Rieske_2Fe-2S_sf"/>
</dbReference>
<dbReference type="EC" id="7.1.1.8" evidence="5 20"/>
<evidence type="ECO:0000256" key="19">
    <source>
        <dbReference type="ARBA" id="ARBA00029351"/>
    </source>
</evidence>
<dbReference type="AlphaFoldDB" id="A0A4R3J6F9"/>
<dbReference type="RefSeq" id="WP_132939738.1">
    <property type="nucleotide sequence ID" value="NZ_CP119676.1"/>
</dbReference>
<evidence type="ECO:0000313" key="24">
    <source>
        <dbReference type="Proteomes" id="UP000295304"/>
    </source>
</evidence>
<evidence type="ECO:0000256" key="7">
    <source>
        <dbReference type="ARBA" id="ARBA00022448"/>
    </source>
</evidence>
<evidence type="ECO:0000256" key="13">
    <source>
        <dbReference type="ARBA" id="ARBA00022982"/>
    </source>
</evidence>
<dbReference type="PRINTS" id="PR00162">
    <property type="entry name" value="RIESKE"/>
</dbReference>
<dbReference type="PROSITE" id="PS51296">
    <property type="entry name" value="RIESKE"/>
    <property type="match status" value="1"/>
</dbReference>
<evidence type="ECO:0000256" key="8">
    <source>
        <dbReference type="ARBA" id="ARBA00022475"/>
    </source>
</evidence>
<protein>
    <recommendedName>
        <fullName evidence="6 20">Ubiquinol-cytochrome c reductase iron-sulfur subunit</fullName>
        <ecNumber evidence="5 20">7.1.1.8</ecNumber>
    </recommendedName>
</protein>
<keyword evidence="15" id="KW-0408">Iron</keyword>
<dbReference type="PANTHER" id="PTHR10134">
    <property type="entry name" value="CYTOCHROME B-C1 COMPLEX SUBUNIT RIESKE, MITOCHONDRIAL"/>
    <property type="match status" value="1"/>
</dbReference>
<dbReference type="GO" id="GO:0051537">
    <property type="term" value="F:2 iron, 2 sulfur cluster binding"/>
    <property type="evidence" value="ECO:0007669"/>
    <property type="project" value="UniProtKB-KW"/>
</dbReference>
<evidence type="ECO:0000256" key="16">
    <source>
        <dbReference type="ARBA" id="ARBA00023014"/>
    </source>
</evidence>
<comment type="miscellaneous">
    <text evidence="20">The Rieske protein is a high potential 2Fe-2S protein.</text>
</comment>
<keyword evidence="17 20" id="KW-0472">Membrane</keyword>
<accession>A0A4R3J6F9</accession>
<dbReference type="OrthoDB" id="9767869at2"/>
<keyword evidence="9 20" id="KW-0812">Transmembrane</keyword>
<comment type="caution">
    <text evidence="23">The sequence shown here is derived from an EMBL/GenBank/DDBJ whole genome shotgun (WGS) entry which is preliminary data.</text>
</comment>
<proteinExistence type="inferred from homology"/>
<dbReference type="FunFam" id="2.102.10.10:FF:000001">
    <property type="entry name" value="Cytochrome b-c1 complex subunit Rieske, mitochondrial"/>
    <property type="match status" value="1"/>
</dbReference>
<dbReference type="Pfam" id="PF10399">
    <property type="entry name" value="UCR_Fe-S_N"/>
    <property type="match status" value="1"/>
</dbReference>
<dbReference type="InterPro" id="IPR006317">
    <property type="entry name" value="Ubiquinol_cyt_c_Rdtase_Fe-S-su"/>
</dbReference>
<dbReference type="InterPro" id="IPR019470">
    <property type="entry name" value="Ubiq_cytC_Rdtase_Fe-S_su_TAT"/>
</dbReference>
<comment type="similarity">
    <text evidence="3">Belongs to the Rieske iron-sulfur protein family.</text>
</comment>
<keyword evidence="8" id="KW-1003">Cell membrane</keyword>
<evidence type="ECO:0000256" key="4">
    <source>
        <dbReference type="ARBA" id="ARBA00011649"/>
    </source>
</evidence>
<comment type="cofactor">
    <cofactor evidence="20">
        <name>[2Fe-2S] cluster</name>
        <dbReference type="ChEBI" id="CHEBI:190135"/>
    </cofactor>
    <text evidence="20">Binds 1 [2Fe-2S] cluster per subunit.</text>
</comment>
<evidence type="ECO:0000256" key="9">
    <source>
        <dbReference type="ARBA" id="ARBA00022692"/>
    </source>
</evidence>
<evidence type="ECO:0000256" key="3">
    <source>
        <dbReference type="ARBA" id="ARBA00010651"/>
    </source>
</evidence>
<evidence type="ECO:0000256" key="18">
    <source>
        <dbReference type="ARBA" id="ARBA00023157"/>
    </source>
</evidence>
<comment type="subcellular location">
    <subcellularLocation>
        <location evidence="2">Cell membrane</location>
        <topology evidence="2">Single-pass membrane protein</topology>
    </subcellularLocation>
</comment>
<sequence>MTETTANTIGAPGEGGSSRRDFLLISTSVLGAAGLVISAWPFIDSISPAADVRALASTEVDLSAMQVGQAITAIWRGKPVFIRYRTEAEIKAAEDVKLADLPDPQADKDRVQKAQWLIVVGICTHLGCIPLGQKPSDPRGDYGGWYCPCHGSEYDTSGRIRRGPAPKNLLVPKYAFVEDTKVRIG</sequence>
<evidence type="ECO:0000256" key="11">
    <source>
        <dbReference type="ARBA" id="ARBA00022723"/>
    </source>
</evidence>
<dbReference type="InterPro" id="IPR017941">
    <property type="entry name" value="Rieske_2Fe-2S"/>
</dbReference>
<feature type="domain" description="Rieske" evidence="22">
    <location>
        <begin position="82"/>
        <end position="183"/>
    </location>
</feature>
<evidence type="ECO:0000256" key="20">
    <source>
        <dbReference type="RuleBase" id="RU004494"/>
    </source>
</evidence>
<evidence type="ECO:0000256" key="21">
    <source>
        <dbReference type="RuleBase" id="RU004497"/>
    </source>
</evidence>
<keyword evidence="24" id="KW-1185">Reference proteome</keyword>
<dbReference type="EMBL" id="SLZW01000009">
    <property type="protein sequence ID" value="TCS60915.1"/>
    <property type="molecule type" value="Genomic_DNA"/>
</dbReference>
<dbReference type="SUPFAM" id="SSF50022">
    <property type="entry name" value="ISP domain"/>
    <property type="match status" value="1"/>
</dbReference>
<dbReference type="Gene3D" id="2.102.10.10">
    <property type="entry name" value="Rieske [2Fe-2S] iron-sulphur domain"/>
    <property type="match status" value="1"/>
</dbReference>
<dbReference type="GO" id="GO:0008121">
    <property type="term" value="F:quinol-cytochrome-c reductase activity"/>
    <property type="evidence" value="ECO:0007669"/>
    <property type="project" value="UniProtKB-EC"/>
</dbReference>
<dbReference type="InterPro" id="IPR005805">
    <property type="entry name" value="Rieske_Fe-S_prot_C"/>
</dbReference>
<evidence type="ECO:0000256" key="6">
    <source>
        <dbReference type="ARBA" id="ARBA00019816"/>
    </source>
</evidence>
<comment type="subunit">
    <text evidence="4 21">The main subunits of complex b-c1 are: cytochrome b, cytochrome c1 and the Rieske protein.</text>
</comment>
<dbReference type="Proteomes" id="UP000295304">
    <property type="component" value="Unassembled WGS sequence"/>
</dbReference>
<keyword evidence="16" id="KW-0411">Iron-sulfur</keyword>
<evidence type="ECO:0000313" key="23">
    <source>
        <dbReference type="EMBL" id="TCS60915.1"/>
    </source>
</evidence>
<keyword evidence="11" id="KW-0479">Metal-binding</keyword>
<keyword evidence="18" id="KW-1015">Disulfide bond</keyword>
<keyword evidence="13 20" id="KW-0249">Electron transport</keyword>
<evidence type="ECO:0000259" key="22">
    <source>
        <dbReference type="PROSITE" id="PS51296"/>
    </source>
</evidence>
<dbReference type="InterPro" id="IPR014349">
    <property type="entry name" value="Rieske_Fe-S_prot"/>
</dbReference>
<dbReference type="PROSITE" id="PS51318">
    <property type="entry name" value="TAT"/>
    <property type="match status" value="1"/>
</dbReference>
<dbReference type="Pfam" id="PF00355">
    <property type="entry name" value="Rieske"/>
    <property type="match status" value="1"/>
</dbReference>
<evidence type="ECO:0000256" key="2">
    <source>
        <dbReference type="ARBA" id="ARBA00004162"/>
    </source>
</evidence>
<evidence type="ECO:0000256" key="12">
    <source>
        <dbReference type="ARBA" id="ARBA00022967"/>
    </source>
</evidence>
<dbReference type="NCBIfam" id="TIGR01416">
    <property type="entry name" value="Rieske_proteo"/>
    <property type="match status" value="1"/>
</dbReference>
<reference evidence="23 24" key="1">
    <citation type="submission" date="2019-03" db="EMBL/GenBank/DDBJ databases">
        <title>Genomic Encyclopedia of Type Strains, Phase IV (KMG-IV): sequencing the most valuable type-strain genomes for metagenomic binning, comparative biology and taxonomic classification.</title>
        <authorList>
            <person name="Goeker M."/>
        </authorList>
    </citation>
    <scope>NUCLEOTIDE SEQUENCE [LARGE SCALE GENOMIC DNA]</scope>
    <source>
        <strain evidence="23 24">DSM 101688</strain>
    </source>
</reference>
<keyword evidence="14 20" id="KW-1133">Transmembrane helix</keyword>
<dbReference type="GO" id="GO:0005886">
    <property type="term" value="C:plasma membrane"/>
    <property type="evidence" value="ECO:0007669"/>
    <property type="project" value="UniProtKB-SubCell"/>
</dbReference>
<dbReference type="InterPro" id="IPR006311">
    <property type="entry name" value="TAT_signal"/>
</dbReference>
<organism evidence="23 24">
    <name type="scientific">Varunaivibrio sulfuroxidans</name>
    <dbReference type="NCBI Taxonomy" id="1773489"/>
    <lineage>
        <taxon>Bacteria</taxon>
        <taxon>Pseudomonadati</taxon>
        <taxon>Pseudomonadota</taxon>
        <taxon>Alphaproteobacteria</taxon>
        <taxon>Rhodospirillales</taxon>
        <taxon>Magnetovibrionaceae</taxon>
        <taxon>Varunaivibrio</taxon>
    </lineage>
</organism>
<evidence type="ECO:0000256" key="1">
    <source>
        <dbReference type="ARBA" id="ARBA00002444"/>
    </source>
</evidence>
<keyword evidence="7 20" id="KW-0813">Transport</keyword>
<name>A0A4R3J6F9_9PROT</name>